<dbReference type="AlphaFoldDB" id="A0A371YLM4"/>
<keyword evidence="4" id="KW-0597">Phosphoprotein</keyword>
<evidence type="ECO:0000313" key="15">
    <source>
        <dbReference type="EMBL" id="MFC2997541.1"/>
    </source>
</evidence>
<evidence type="ECO:0000259" key="14">
    <source>
        <dbReference type="PROSITE" id="PS50109"/>
    </source>
</evidence>
<dbReference type="PANTHER" id="PTHR45436:SF14">
    <property type="entry name" value="SENSOR PROTEIN QSEC"/>
    <property type="match status" value="1"/>
</dbReference>
<evidence type="ECO:0000256" key="7">
    <source>
        <dbReference type="ARBA" id="ARBA00022741"/>
    </source>
</evidence>
<dbReference type="InterPro" id="IPR050428">
    <property type="entry name" value="TCS_sensor_his_kinase"/>
</dbReference>
<evidence type="ECO:0000313" key="16">
    <source>
        <dbReference type="EMBL" id="RFC82352.1"/>
    </source>
</evidence>
<evidence type="ECO:0000256" key="6">
    <source>
        <dbReference type="ARBA" id="ARBA00022692"/>
    </source>
</evidence>
<evidence type="ECO:0000256" key="4">
    <source>
        <dbReference type="ARBA" id="ARBA00022553"/>
    </source>
</evidence>
<feature type="transmembrane region" description="Helical" evidence="13">
    <location>
        <begin position="154"/>
        <end position="176"/>
    </location>
</feature>
<dbReference type="GO" id="GO:0000155">
    <property type="term" value="F:phosphorelay sensor kinase activity"/>
    <property type="evidence" value="ECO:0007669"/>
    <property type="project" value="InterPro"/>
</dbReference>
<evidence type="ECO:0000256" key="3">
    <source>
        <dbReference type="ARBA" id="ARBA00012438"/>
    </source>
</evidence>
<keyword evidence="5" id="KW-0808">Transferase</keyword>
<organism evidence="16 17">
    <name type="scientific">Acinetobacter sichuanensis</name>
    <dbReference type="NCBI Taxonomy" id="2136183"/>
    <lineage>
        <taxon>Bacteria</taxon>
        <taxon>Pseudomonadati</taxon>
        <taxon>Pseudomonadota</taxon>
        <taxon>Gammaproteobacteria</taxon>
        <taxon>Moraxellales</taxon>
        <taxon>Moraxellaceae</taxon>
        <taxon>Acinetobacter</taxon>
    </lineage>
</organism>
<evidence type="ECO:0000313" key="17">
    <source>
        <dbReference type="Proteomes" id="UP000240957"/>
    </source>
</evidence>
<feature type="domain" description="Histidine kinase" evidence="14">
    <location>
        <begin position="238"/>
        <end position="449"/>
    </location>
</feature>
<dbReference type="InterPro" id="IPR005467">
    <property type="entry name" value="His_kinase_dom"/>
</dbReference>
<dbReference type="RefSeq" id="WP_107009546.1">
    <property type="nucleotide sequence ID" value="NZ_JBHRSF010000150.1"/>
</dbReference>
<dbReference type="Proteomes" id="UP001595455">
    <property type="component" value="Unassembled WGS sequence"/>
</dbReference>
<keyword evidence="7" id="KW-0547">Nucleotide-binding</keyword>
<evidence type="ECO:0000256" key="8">
    <source>
        <dbReference type="ARBA" id="ARBA00022777"/>
    </source>
</evidence>
<keyword evidence="10 13" id="KW-1133">Transmembrane helix</keyword>
<dbReference type="Gene3D" id="3.30.565.10">
    <property type="entry name" value="Histidine kinase-like ATPase, C-terminal domain"/>
    <property type="match status" value="1"/>
</dbReference>
<dbReference type="CDD" id="cd00082">
    <property type="entry name" value="HisKA"/>
    <property type="match status" value="1"/>
</dbReference>
<comment type="caution">
    <text evidence="16">The sequence shown here is derived from an EMBL/GenBank/DDBJ whole genome shotgun (WGS) entry which is preliminary data.</text>
</comment>
<dbReference type="EMBL" id="JBHRSF010000150">
    <property type="protein sequence ID" value="MFC2997541.1"/>
    <property type="molecule type" value="Genomic_DNA"/>
</dbReference>
<dbReference type="SUPFAM" id="SSF47384">
    <property type="entry name" value="Homodimeric domain of signal transducing histidine kinase"/>
    <property type="match status" value="1"/>
</dbReference>
<evidence type="ECO:0000256" key="10">
    <source>
        <dbReference type="ARBA" id="ARBA00022989"/>
    </source>
</evidence>
<evidence type="ECO:0000256" key="11">
    <source>
        <dbReference type="ARBA" id="ARBA00023012"/>
    </source>
</evidence>
<gene>
    <name evidence="15" type="ORF">ACFODO_20315</name>
    <name evidence="16" type="ORF">C9E89_017105</name>
</gene>
<keyword evidence="11" id="KW-0902">Two-component regulatory system</keyword>
<sequence>MKKSSKKVVSLQNKLIKTAMMSSILAGLIALIALLGFSIYQAMSVQDEIMDEISDMLLISDIRHQAGQQLDELSDEFDIEYRLALQQQTLTQSATFKTEYSTIKPFWLSHSSYGFTWLNGEIWRIYQAEKTEDHLHVLVMQPLQARFKDTGNSLLLYGGILLVLWLIQGLILYILLQKQFRLFKSLSQEISVKNINDLTPVHAEIQQFKELQPLLEQLNFLLARLDHSLLAEQRFTADASHELRSPLSAIQMRLQVLKRKYHDLAELQPDLASIQQDVYRGTQVLENLLLLARLDPTQATQLPSKKINVRTIVDTVIASFTESLQQKNVQLHVQYHDIELNVNEELFFICFRNLLDNAIRYTPFGGTIELEMQENQNNVEWRIENQGSGLTQDLVERLGERFYRILGNKTQGSGLGLSICKKIMALHQGQILLSISKLGGLKVQLIFMK</sequence>
<dbReference type="InterPro" id="IPR003661">
    <property type="entry name" value="HisK_dim/P_dom"/>
</dbReference>
<reference evidence="15" key="4">
    <citation type="submission" date="2024-09" db="EMBL/GenBank/DDBJ databases">
        <authorList>
            <person name="Sun Q."/>
            <person name="Mori K."/>
        </authorList>
    </citation>
    <scope>NUCLEOTIDE SEQUENCE</scope>
    <source>
        <strain evidence="15">KCTC 62575</strain>
    </source>
</reference>
<dbReference type="EMBL" id="PYIX02000036">
    <property type="protein sequence ID" value="RFC82352.1"/>
    <property type="molecule type" value="Genomic_DNA"/>
</dbReference>
<dbReference type="InterPro" id="IPR036890">
    <property type="entry name" value="HATPase_C_sf"/>
</dbReference>
<keyword evidence="9" id="KW-0067">ATP-binding</keyword>
<dbReference type="InterPro" id="IPR003594">
    <property type="entry name" value="HATPase_dom"/>
</dbReference>
<dbReference type="Proteomes" id="UP000240957">
    <property type="component" value="Unassembled WGS sequence"/>
</dbReference>
<dbReference type="Pfam" id="PF02518">
    <property type="entry name" value="HATPase_c"/>
    <property type="match status" value="1"/>
</dbReference>
<dbReference type="GO" id="GO:0005524">
    <property type="term" value="F:ATP binding"/>
    <property type="evidence" value="ECO:0007669"/>
    <property type="project" value="UniProtKB-KW"/>
</dbReference>
<evidence type="ECO:0000256" key="1">
    <source>
        <dbReference type="ARBA" id="ARBA00000085"/>
    </source>
</evidence>
<keyword evidence="18" id="KW-1185">Reference proteome</keyword>
<dbReference type="PRINTS" id="PR00344">
    <property type="entry name" value="BCTRLSENSOR"/>
</dbReference>
<evidence type="ECO:0000313" key="18">
    <source>
        <dbReference type="Proteomes" id="UP001595455"/>
    </source>
</evidence>
<keyword evidence="12 13" id="KW-0472">Membrane</keyword>
<dbReference type="SUPFAM" id="SSF55874">
    <property type="entry name" value="ATPase domain of HSP90 chaperone/DNA topoisomerase II/histidine kinase"/>
    <property type="match status" value="1"/>
</dbReference>
<dbReference type="PANTHER" id="PTHR45436">
    <property type="entry name" value="SENSOR HISTIDINE KINASE YKOH"/>
    <property type="match status" value="1"/>
</dbReference>
<evidence type="ECO:0000256" key="5">
    <source>
        <dbReference type="ARBA" id="ARBA00022679"/>
    </source>
</evidence>
<dbReference type="GO" id="GO:0005886">
    <property type="term" value="C:plasma membrane"/>
    <property type="evidence" value="ECO:0007669"/>
    <property type="project" value="TreeGrafter"/>
</dbReference>
<dbReference type="Pfam" id="PF00512">
    <property type="entry name" value="HisKA"/>
    <property type="match status" value="1"/>
</dbReference>
<reference evidence="18" key="3">
    <citation type="journal article" date="2019" name="Int. J. Syst. Evol. Microbiol.">
        <title>The Global Catalogue of Microorganisms (GCM) 10K type strain sequencing project: providing services to taxonomists for standard genome sequencing and annotation.</title>
        <authorList>
            <consortium name="The Broad Institute Genomics Platform"/>
            <consortium name="The Broad Institute Genome Sequencing Center for Infectious Disease"/>
            <person name="Wu L."/>
            <person name="Ma J."/>
        </authorList>
    </citation>
    <scope>NUCLEOTIDE SEQUENCE [LARGE SCALE GENOMIC DNA]</scope>
    <source>
        <strain evidence="18">KCTC 62575</strain>
    </source>
</reference>
<comment type="catalytic activity">
    <reaction evidence="1">
        <text>ATP + protein L-histidine = ADP + protein N-phospho-L-histidine.</text>
        <dbReference type="EC" id="2.7.13.3"/>
    </reaction>
</comment>
<name>A0A371YLM4_9GAMM</name>
<accession>A0A371YLM4</accession>
<evidence type="ECO:0000256" key="2">
    <source>
        <dbReference type="ARBA" id="ARBA00004141"/>
    </source>
</evidence>
<keyword evidence="8 16" id="KW-0418">Kinase</keyword>
<evidence type="ECO:0000256" key="9">
    <source>
        <dbReference type="ARBA" id="ARBA00022840"/>
    </source>
</evidence>
<dbReference type="SMART" id="SM00388">
    <property type="entry name" value="HisKA"/>
    <property type="match status" value="1"/>
</dbReference>
<keyword evidence="6 13" id="KW-0812">Transmembrane</keyword>
<comment type="subcellular location">
    <subcellularLocation>
        <location evidence="2">Membrane</location>
        <topology evidence="2">Multi-pass membrane protein</topology>
    </subcellularLocation>
</comment>
<dbReference type="Gene3D" id="1.10.287.130">
    <property type="match status" value="1"/>
</dbReference>
<protein>
    <recommendedName>
        <fullName evidence="3">histidine kinase</fullName>
        <ecNumber evidence="3">2.7.13.3</ecNumber>
    </recommendedName>
</protein>
<dbReference type="EC" id="2.7.13.3" evidence="3"/>
<dbReference type="PROSITE" id="PS50109">
    <property type="entry name" value="HIS_KIN"/>
    <property type="match status" value="1"/>
</dbReference>
<dbReference type="InterPro" id="IPR004358">
    <property type="entry name" value="Sig_transdc_His_kin-like_C"/>
</dbReference>
<proteinExistence type="predicted"/>
<dbReference type="SMART" id="SM00387">
    <property type="entry name" value="HATPase_c"/>
    <property type="match status" value="1"/>
</dbReference>
<dbReference type="InterPro" id="IPR036097">
    <property type="entry name" value="HisK_dim/P_sf"/>
</dbReference>
<dbReference type="OrthoDB" id="9809766at2"/>
<evidence type="ECO:0000256" key="12">
    <source>
        <dbReference type="ARBA" id="ARBA00023136"/>
    </source>
</evidence>
<reference evidence="15" key="1">
    <citation type="journal article" date="2014" name="Int. J. Syst. Evol. Microbiol.">
        <title>Complete genome of a new Firmicutes species belonging to the dominant human colonic microbiota ('Ruminococcus bicirculans') reveals two chromosomes and a selective capacity to utilize plant glucans.</title>
        <authorList>
            <consortium name="NISC Comparative Sequencing Program"/>
            <person name="Wegmann U."/>
            <person name="Louis P."/>
            <person name="Goesmann A."/>
            <person name="Henrissat B."/>
            <person name="Duncan S.H."/>
            <person name="Flint H.J."/>
        </authorList>
    </citation>
    <scope>NUCLEOTIDE SEQUENCE</scope>
    <source>
        <strain evidence="15">KCTC 62575</strain>
    </source>
</reference>
<reference evidence="16 17" key="2">
    <citation type="submission" date="2018-08" db="EMBL/GenBank/DDBJ databases">
        <title>The draft genome of Acinetobacter sichuanensis strain WCHAc060041.</title>
        <authorList>
            <person name="Qin J."/>
            <person name="Feng Y."/>
            <person name="Zong Z."/>
        </authorList>
    </citation>
    <scope>NUCLEOTIDE SEQUENCE [LARGE SCALE GENOMIC DNA]</scope>
    <source>
        <strain evidence="16 17">WCHAc060041</strain>
    </source>
</reference>
<evidence type="ECO:0000256" key="13">
    <source>
        <dbReference type="SAM" id="Phobius"/>
    </source>
</evidence>